<dbReference type="OrthoDB" id="194468at2759"/>
<feature type="compositionally biased region" description="Polar residues" evidence="1">
    <location>
        <begin position="678"/>
        <end position="690"/>
    </location>
</feature>
<dbReference type="GO" id="GO:0009190">
    <property type="term" value="P:cyclic nucleotide biosynthetic process"/>
    <property type="evidence" value="ECO:0007669"/>
    <property type="project" value="InterPro"/>
</dbReference>
<dbReference type="PANTHER" id="PTHR47455">
    <property type="entry name" value="ADENYLYL CYCLASE BETA"/>
    <property type="match status" value="1"/>
</dbReference>
<dbReference type="InterPro" id="IPR029787">
    <property type="entry name" value="Nucleotide_cyclase"/>
</dbReference>
<protein>
    <recommendedName>
        <fullName evidence="2">Guanylate cyclase domain-containing protein</fullName>
    </recommendedName>
</protein>
<dbReference type="CDD" id="cd07302">
    <property type="entry name" value="CHD"/>
    <property type="match status" value="1"/>
</dbReference>
<dbReference type="SUPFAM" id="SSF52540">
    <property type="entry name" value="P-loop containing nucleoside triphosphate hydrolases"/>
    <property type="match status" value="1"/>
</dbReference>
<feature type="region of interest" description="Disordered" evidence="1">
    <location>
        <begin position="1186"/>
        <end position="1206"/>
    </location>
</feature>
<dbReference type="RefSeq" id="XP_009822018.1">
    <property type="nucleotide sequence ID" value="XM_009823716.1"/>
</dbReference>
<feature type="region of interest" description="Disordered" evidence="1">
    <location>
        <begin position="735"/>
        <end position="762"/>
    </location>
</feature>
<feature type="region of interest" description="Disordered" evidence="1">
    <location>
        <begin position="82"/>
        <end position="139"/>
    </location>
</feature>
<feature type="domain" description="Guanylate cyclase" evidence="2">
    <location>
        <begin position="389"/>
        <end position="509"/>
    </location>
</feature>
<dbReference type="SMART" id="SM00044">
    <property type="entry name" value="CYCc"/>
    <property type="match status" value="1"/>
</dbReference>
<dbReference type="RefSeq" id="XP_009822019.1">
    <property type="nucleotide sequence ID" value="XM_009823717.1"/>
</dbReference>
<reference evidence="3" key="1">
    <citation type="submission" date="2013-12" db="EMBL/GenBank/DDBJ databases">
        <title>The Genome Sequence of Aphanomyces astaci APO3.</title>
        <authorList>
            <consortium name="The Broad Institute Genomics Platform"/>
            <person name="Russ C."/>
            <person name="Tyler B."/>
            <person name="van West P."/>
            <person name="Dieguez-Uribeondo J."/>
            <person name="Young S.K."/>
            <person name="Zeng Q."/>
            <person name="Gargeya S."/>
            <person name="Fitzgerald M."/>
            <person name="Abouelleil A."/>
            <person name="Alvarado L."/>
            <person name="Chapman S.B."/>
            <person name="Gainer-Dewar J."/>
            <person name="Goldberg J."/>
            <person name="Griggs A."/>
            <person name="Gujja S."/>
            <person name="Hansen M."/>
            <person name="Howarth C."/>
            <person name="Imamovic A."/>
            <person name="Ireland A."/>
            <person name="Larimer J."/>
            <person name="McCowan C."/>
            <person name="Murphy C."/>
            <person name="Pearson M."/>
            <person name="Poon T.W."/>
            <person name="Priest M."/>
            <person name="Roberts A."/>
            <person name="Saif S."/>
            <person name="Shea T."/>
            <person name="Sykes S."/>
            <person name="Wortman J."/>
            <person name="Nusbaum C."/>
            <person name="Birren B."/>
        </authorList>
    </citation>
    <scope>NUCLEOTIDE SEQUENCE [LARGE SCALE GENOMIC DNA]</scope>
    <source>
        <strain evidence="3">APO3</strain>
    </source>
</reference>
<dbReference type="InterPro" id="IPR001054">
    <property type="entry name" value="A/G_cyclase"/>
</dbReference>
<dbReference type="STRING" id="112090.W4HEQ0"/>
<name>W4HEQ0_APHAT</name>
<evidence type="ECO:0000313" key="3">
    <source>
        <dbReference type="EMBL" id="ETV89618.1"/>
    </source>
</evidence>
<evidence type="ECO:0000259" key="2">
    <source>
        <dbReference type="PROSITE" id="PS50125"/>
    </source>
</evidence>
<dbReference type="SUPFAM" id="SSF55073">
    <property type="entry name" value="Nucleotide cyclase"/>
    <property type="match status" value="2"/>
</dbReference>
<dbReference type="EMBL" id="KI913114">
    <property type="protein sequence ID" value="ETV89618.1"/>
    <property type="molecule type" value="Genomic_DNA"/>
</dbReference>
<sequence length="1460" mass="160010">MSSKGEKKELEVLCRYVPRIVLSQYAHSRVALTEPATQSFTAVMALFDISGFSTLADRLTKEENVRPVIATEATKLSTSNGSIAKPIDVSRSASHRRISHASGGRIDSVHHLSQRSENEKRHNPNNSFSLKEKRPTMGANTTNDVGLMRTGMAIEQLTKTLNQTLAPVIDIITQYNGDIIKFAGDAMIVMWQSDHIPLKTPTGGGAPTTSPPVDPGVLLFTAISCALQVLKALDTSQDVKQTHPPPPTTVSGGLGALKMHVGMGFSTVTGNHVGGLLNRWEFYVAGAATGQMSIAEADAHAGELVVSAESYRALVESSSVQPMHIMAEALPTGNYKITDLRSDANVKYTLPTLRLGRDLIPLVKSYVPGCIALSLGKGKIVINGMRSITAIFIKFTGILDIADATEQLHEVHRCLCAVQDAAYRVHATIRQFLIDDKGAVAIVVVGLPPFYHENNALHGIRMALYLKEKGVQASIGITSGPAFCGSIGSAVRAEYAVVGDVINLAARLMSMAQPGEILCDDTTHMATLTRFEFDKGTHVMVKGKGDFIEVFQVFHDAVGATSTELTPPGDFFMPSDVYDVLITRIQEFGTRPGYPTMPGASGPDTCQSIVLTGASGAGKTTLLRHLVNVHPNVYYSCGDSVEKNTKLFVWRKVIATIVFSKRHSIIPAPPPPPVDTAQPGSPVTANRRPSTLFRTVTKSPSQLLAAMHKSSLKSLGLNTTTTNTDVAPPMAVLPTPKSRSDGFSVSESQSHVDDGSEAEESSNTFIASTTDLNFGVGLQFVHAIVQSGRLAADLLPLLNVFIPHCFPETSHSLSLAQNDERFMHEVTQLVVAILREANERHPILIAWDDCQWIDAASWDLLVHVLGVSPNITCIVGVRPDAPPPHVEFKKLEQVPHTLRFDLQNLSARDTSLFLSHFYGIAIMNSYLLEYVHGRSSGNPGSTIALMQRLLELETIYIDLERGVVHVLKDIHDVDLEISLQTRAKVMHHFDHMNSTSQLAMRITSVAIDYIHFDALHYMLRSVFAFEYNNSFTNAPDTDLNHELLPASLSSQNASIFVQALIGMSHAETHGIVALDHHNETIRFTSDDMRLVVYNVMLPSQRETIHRVFALWFENEVPVHRIPRFQHCYHLAYHLSRAHMYNQAMHYFAKGTEEALLRGVSEFALMCLTSAGAVLLLMDTSHSRHAAPRGLRRTSSSRAMHGGGSDPDDMEVTLHQCKIEFLTGLVMVQKSDWTTAVDNFNAAIAIHTEFRTHRKQRMWDKPARRVRRWWEEASNMWRTTYGGITKVIPLGVPKKNHGMQIDPSVEKLLDEVESYVQVATRLKTKILRVEREREKTSTAIRLQGLRCISSIKDDSIANLEKTFVLVPNEQTAAKQPAMGLPSNSTNTNPRHPRKKSSASTKGGGSGIRTSSSVTFVGQRPLPQRRGSEGGGFNAVGSSVVPDAAQQSGSVARIQNHLTPVI</sequence>
<feature type="region of interest" description="Disordered" evidence="1">
    <location>
        <begin position="669"/>
        <end position="690"/>
    </location>
</feature>
<dbReference type="GO" id="GO:0035556">
    <property type="term" value="P:intracellular signal transduction"/>
    <property type="evidence" value="ECO:0007669"/>
    <property type="project" value="InterPro"/>
</dbReference>
<accession>W4HEQ0</accession>
<feature type="region of interest" description="Disordered" evidence="1">
    <location>
        <begin position="1371"/>
        <end position="1460"/>
    </location>
</feature>
<evidence type="ECO:0000256" key="1">
    <source>
        <dbReference type="SAM" id="MobiDB-lite"/>
    </source>
</evidence>
<dbReference type="Gene3D" id="3.30.70.1230">
    <property type="entry name" value="Nucleotide cyclase"/>
    <property type="match status" value="2"/>
</dbReference>
<dbReference type="PANTHER" id="PTHR47455:SF1">
    <property type="entry name" value="GUANYLATE CYCLASE DOMAIN-CONTAINING PROTEIN"/>
    <property type="match status" value="1"/>
</dbReference>
<dbReference type="InterPro" id="IPR027417">
    <property type="entry name" value="P-loop_NTPase"/>
</dbReference>
<organism evidence="3">
    <name type="scientific">Aphanomyces astaci</name>
    <name type="common">Crayfish plague agent</name>
    <dbReference type="NCBI Taxonomy" id="112090"/>
    <lineage>
        <taxon>Eukaryota</taxon>
        <taxon>Sar</taxon>
        <taxon>Stramenopiles</taxon>
        <taxon>Oomycota</taxon>
        <taxon>Saprolegniomycetes</taxon>
        <taxon>Saprolegniales</taxon>
        <taxon>Verrucalvaceae</taxon>
        <taxon>Aphanomyces</taxon>
    </lineage>
</organism>
<dbReference type="Pfam" id="PF00211">
    <property type="entry name" value="Guanylate_cyc"/>
    <property type="match status" value="1"/>
</dbReference>
<dbReference type="PROSITE" id="PS50125">
    <property type="entry name" value="GUANYLATE_CYCLASE_2"/>
    <property type="match status" value="1"/>
</dbReference>
<dbReference type="EMBL" id="KI913114">
    <property type="protein sequence ID" value="ETV89619.1"/>
    <property type="molecule type" value="Genomic_DNA"/>
</dbReference>
<proteinExistence type="predicted"/>
<gene>
    <name evidence="3" type="ORF">H257_00827</name>
</gene>
<feature type="compositionally biased region" description="Basic and acidic residues" evidence="1">
    <location>
        <begin position="107"/>
        <end position="122"/>
    </location>
</feature>
<dbReference type="VEuPathDB" id="FungiDB:H257_00827"/>
<dbReference type="GeneID" id="20802823"/>